<evidence type="ECO:0000313" key="9">
    <source>
        <dbReference type="EMBL" id="WUX51225.1"/>
    </source>
</evidence>
<dbReference type="SUPFAM" id="SSF55874">
    <property type="entry name" value="ATPase domain of HSP90 chaperone/DNA topoisomerase II/histidine kinase"/>
    <property type="match status" value="1"/>
</dbReference>
<accession>A0ABZ1ZXN0</accession>
<dbReference type="InterPro" id="IPR003594">
    <property type="entry name" value="HATPase_dom"/>
</dbReference>
<organism evidence="9 10">
    <name type="scientific">Streptomyces niveus</name>
    <name type="common">Streptomyces spheroides</name>
    <dbReference type="NCBI Taxonomy" id="193462"/>
    <lineage>
        <taxon>Bacteria</taxon>
        <taxon>Bacillati</taxon>
        <taxon>Actinomycetota</taxon>
        <taxon>Actinomycetes</taxon>
        <taxon>Kitasatosporales</taxon>
        <taxon>Streptomycetaceae</taxon>
        <taxon>Streptomyces</taxon>
    </lineage>
</organism>
<evidence type="ECO:0000256" key="4">
    <source>
        <dbReference type="ARBA" id="ARBA00022679"/>
    </source>
</evidence>
<sequence>MRARLVVVATVAVTALVVLVAVNAVRDWEQQAALRADSATGEVGGEASLPLFVGAQAERQLTAVYLADPTKANRAVLEKQRAITDKGIASFRHLSGSELEASERHKWEYVVRVYDKLDALGEIRQRADTRGGPAVEVTGYYSELLVTMIEFYQALSAMDDAQLTAETRALVGLFWASEGLSQQDMLIAQARAEGRMSTGERAAFAEAYGAQRVMYERWIAPYLPAKDKAAYERIVTSDAWKTKMAVEEALIAAPAGDDGVVEELPQELDRWDGAYGPLAQQLGALNLARTQGLLAHGYERADKIRDQVVWQVVGSLSAVVLIAALIVWIIRSVTRRLRAMQSLAEDTAERLPELVGRLQQGHHVDAAKEIPQPSGRRDEFTGVEQGLTTALAMTIEMAARQAADRRGFSDFVAATTARALNLVNAQLDTLSTLELKYQQEPAVVGDLIDVDHRGSQARRHLDNLLSLAGAVQQTYTEPKSLAALVQDAAAETHAPTRVKNKISANVWIGPGAVNDVLHVVSALLDNALAFSPPDADVRVSHVRAVNGTAVEIEDRGKGMTPEAYARANGILSNPPTFETIARKRDGRLGLFVVANLARRHHLLVSLRRSDYGGTTAVVLLPHTLQCPQPTRCPTPVVASAARPAQPLRATPSGQPAPAQQLPRRLPTPSGEQRTPLPVRTNTGSAAAATRPAPEAGDAPRLPKRRPQTHMAPQLAEPAPTRPGYDPAGDRSPEEVAATWGSWQRS</sequence>
<feature type="transmembrane region" description="Helical" evidence="7">
    <location>
        <begin position="308"/>
        <end position="330"/>
    </location>
</feature>
<dbReference type="Gene3D" id="3.30.565.10">
    <property type="entry name" value="Histidine kinase-like ATPase, C-terminal domain"/>
    <property type="match status" value="1"/>
</dbReference>
<dbReference type="EMBL" id="CP109495">
    <property type="protein sequence ID" value="WUX51225.1"/>
    <property type="molecule type" value="Genomic_DNA"/>
</dbReference>
<evidence type="ECO:0000256" key="7">
    <source>
        <dbReference type="SAM" id="Phobius"/>
    </source>
</evidence>
<keyword evidence="7" id="KW-0812">Transmembrane</keyword>
<dbReference type="InterPro" id="IPR036890">
    <property type="entry name" value="HATPase_C_sf"/>
</dbReference>
<gene>
    <name evidence="9" type="ORF">OG442_06550</name>
</gene>
<feature type="domain" description="NIT" evidence="8">
    <location>
        <begin position="46"/>
        <end position="300"/>
    </location>
</feature>
<keyword evidence="3" id="KW-0597">Phosphoprotein</keyword>
<dbReference type="InterPro" id="IPR050428">
    <property type="entry name" value="TCS_sensor_his_kinase"/>
</dbReference>
<feature type="region of interest" description="Disordered" evidence="6">
    <location>
        <begin position="625"/>
        <end position="745"/>
    </location>
</feature>
<dbReference type="InterPro" id="IPR010910">
    <property type="entry name" value="Nitrate/nitrite_sensing_bac"/>
</dbReference>
<dbReference type="Proteomes" id="UP001432209">
    <property type="component" value="Chromosome"/>
</dbReference>
<dbReference type="SMART" id="SM00387">
    <property type="entry name" value="HATPase_c"/>
    <property type="match status" value="1"/>
</dbReference>
<dbReference type="PROSITE" id="PS50906">
    <property type="entry name" value="NIT"/>
    <property type="match status" value="1"/>
</dbReference>
<keyword evidence="7" id="KW-1133">Transmembrane helix</keyword>
<dbReference type="PANTHER" id="PTHR45436">
    <property type="entry name" value="SENSOR HISTIDINE KINASE YKOH"/>
    <property type="match status" value="1"/>
</dbReference>
<evidence type="ECO:0000256" key="1">
    <source>
        <dbReference type="ARBA" id="ARBA00000085"/>
    </source>
</evidence>
<dbReference type="Pfam" id="PF08376">
    <property type="entry name" value="NIT"/>
    <property type="match status" value="1"/>
</dbReference>
<evidence type="ECO:0000313" key="10">
    <source>
        <dbReference type="Proteomes" id="UP001432209"/>
    </source>
</evidence>
<keyword evidence="4" id="KW-0808">Transferase</keyword>
<dbReference type="Pfam" id="PF02518">
    <property type="entry name" value="HATPase_c"/>
    <property type="match status" value="1"/>
</dbReference>
<evidence type="ECO:0000256" key="5">
    <source>
        <dbReference type="ARBA" id="ARBA00022777"/>
    </source>
</evidence>
<dbReference type="EC" id="2.7.13.3" evidence="2"/>
<evidence type="ECO:0000256" key="3">
    <source>
        <dbReference type="ARBA" id="ARBA00022553"/>
    </source>
</evidence>
<comment type="catalytic activity">
    <reaction evidence="1">
        <text>ATP + protein L-histidine = ADP + protein N-phospho-L-histidine.</text>
        <dbReference type="EC" id="2.7.13.3"/>
    </reaction>
</comment>
<proteinExistence type="predicted"/>
<protein>
    <recommendedName>
        <fullName evidence="2">histidine kinase</fullName>
        <ecNumber evidence="2">2.7.13.3</ecNumber>
    </recommendedName>
</protein>
<reference evidence="9" key="1">
    <citation type="submission" date="2022-10" db="EMBL/GenBank/DDBJ databases">
        <title>The complete genomes of actinobacterial strains from the NBC collection.</title>
        <authorList>
            <person name="Joergensen T.S."/>
            <person name="Alvarez Arevalo M."/>
            <person name="Sterndorff E.B."/>
            <person name="Faurdal D."/>
            <person name="Vuksanovic O."/>
            <person name="Mourched A.-S."/>
            <person name="Charusanti P."/>
            <person name="Shaw S."/>
            <person name="Blin K."/>
            <person name="Weber T."/>
        </authorList>
    </citation>
    <scope>NUCLEOTIDE SEQUENCE</scope>
    <source>
        <strain evidence="9">NBC_01432</strain>
    </source>
</reference>
<dbReference type="InterPro" id="IPR013587">
    <property type="entry name" value="Nitrate/nitrite_sensing"/>
</dbReference>
<dbReference type="PANTHER" id="PTHR45436:SF5">
    <property type="entry name" value="SENSOR HISTIDINE KINASE TRCS"/>
    <property type="match status" value="1"/>
</dbReference>
<name>A0ABZ1ZXN0_STRNV</name>
<evidence type="ECO:0000256" key="6">
    <source>
        <dbReference type="SAM" id="MobiDB-lite"/>
    </source>
</evidence>
<evidence type="ECO:0000259" key="8">
    <source>
        <dbReference type="PROSITE" id="PS50906"/>
    </source>
</evidence>
<dbReference type="RefSeq" id="WP_158689551.1">
    <property type="nucleotide sequence ID" value="NZ_CP109495.1"/>
</dbReference>
<keyword evidence="5" id="KW-0418">Kinase</keyword>
<evidence type="ECO:0000256" key="2">
    <source>
        <dbReference type="ARBA" id="ARBA00012438"/>
    </source>
</evidence>
<keyword evidence="10" id="KW-1185">Reference proteome</keyword>
<feature type="compositionally biased region" description="Low complexity" evidence="6">
    <location>
        <begin position="685"/>
        <end position="698"/>
    </location>
</feature>
<keyword evidence="7" id="KW-0472">Membrane</keyword>